<keyword evidence="2" id="KW-0808">Transferase</keyword>
<accession>A0A939IHR0</accession>
<evidence type="ECO:0000259" key="1">
    <source>
        <dbReference type="Pfam" id="PF13649"/>
    </source>
</evidence>
<dbReference type="GO" id="GO:0008168">
    <property type="term" value="F:methyltransferase activity"/>
    <property type="evidence" value="ECO:0007669"/>
    <property type="project" value="UniProtKB-KW"/>
</dbReference>
<dbReference type="InterPro" id="IPR029063">
    <property type="entry name" value="SAM-dependent_MTases_sf"/>
</dbReference>
<feature type="domain" description="Methyltransferase" evidence="1">
    <location>
        <begin position="60"/>
        <end position="152"/>
    </location>
</feature>
<protein>
    <submittedName>
        <fullName evidence="2">Class I SAM-dependent methyltransferase</fullName>
    </submittedName>
</protein>
<proteinExistence type="predicted"/>
<dbReference type="PANTHER" id="PTHR43591">
    <property type="entry name" value="METHYLTRANSFERASE"/>
    <property type="match status" value="1"/>
</dbReference>
<dbReference type="RefSeq" id="WP_206580586.1">
    <property type="nucleotide sequence ID" value="NZ_JAFJZZ010000001.1"/>
</dbReference>
<dbReference type="Pfam" id="PF13649">
    <property type="entry name" value="Methyltransf_25"/>
    <property type="match status" value="1"/>
</dbReference>
<dbReference type="InterPro" id="IPR041698">
    <property type="entry name" value="Methyltransf_25"/>
</dbReference>
<dbReference type="PANTHER" id="PTHR43591:SF110">
    <property type="entry name" value="RHODANESE DOMAIN-CONTAINING PROTEIN"/>
    <property type="match status" value="1"/>
</dbReference>
<keyword evidence="3" id="KW-1185">Reference proteome</keyword>
<dbReference type="EMBL" id="JAFJZZ010000001">
    <property type="protein sequence ID" value="MBN7771793.1"/>
    <property type="molecule type" value="Genomic_DNA"/>
</dbReference>
<dbReference type="GO" id="GO:0032259">
    <property type="term" value="P:methylation"/>
    <property type="evidence" value="ECO:0007669"/>
    <property type="project" value="UniProtKB-KW"/>
</dbReference>
<dbReference type="CDD" id="cd02440">
    <property type="entry name" value="AdoMet_MTases"/>
    <property type="match status" value="1"/>
</dbReference>
<dbReference type="SUPFAM" id="SSF53335">
    <property type="entry name" value="S-adenosyl-L-methionine-dependent methyltransferases"/>
    <property type="match status" value="1"/>
</dbReference>
<organism evidence="2 3">
    <name type="scientific">Clostridium aminobutyricum</name>
    <dbReference type="NCBI Taxonomy" id="33953"/>
    <lineage>
        <taxon>Bacteria</taxon>
        <taxon>Bacillati</taxon>
        <taxon>Bacillota</taxon>
        <taxon>Clostridia</taxon>
        <taxon>Eubacteriales</taxon>
        <taxon>Clostridiaceae</taxon>
        <taxon>Clostridium</taxon>
    </lineage>
</organism>
<sequence>MDDKIITAYRKSKNIYDDVLTQSRWWSKLYIRLFWNGVDDTDIANRLLQYIPNDYCGSLLDVPVGTATFTWKKYKTLPSASISCLDCSGDMLDQAKKRLEQADNIRFYQGDVGNMPFKDEMFDTVLSMNGFHAFPDKERAFFETYRVLKKGGSFLACFYICGQSKITDLFVYSFLSKKGWFTPPFDTKESLHRKLNDLYQSVDFHLDGSMVWFKCVK</sequence>
<name>A0A939IHR0_CLOAM</name>
<keyword evidence="2" id="KW-0489">Methyltransferase</keyword>
<reference evidence="2" key="1">
    <citation type="submission" date="2021-02" db="EMBL/GenBank/DDBJ databases">
        <title>Abyssanaerobacter marinus gen.nov., sp., nov, anaerobic bacterium isolated from the Onnuri vent field of Indian Ocean and suggestion of Mogibacteriaceae fam. nov., and proposal of reclassification of ambiguous this family's genus member.</title>
        <authorList>
            <person name="Kim Y.J."/>
            <person name="Yang J.-A."/>
        </authorList>
    </citation>
    <scope>NUCLEOTIDE SEQUENCE</scope>
    <source>
        <strain evidence="2">DSM 2634</strain>
    </source>
</reference>
<gene>
    <name evidence="2" type="ORF">JYB65_00255</name>
</gene>
<evidence type="ECO:0000313" key="2">
    <source>
        <dbReference type="EMBL" id="MBN7771793.1"/>
    </source>
</evidence>
<dbReference type="Proteomes" id="UP000664545">
    <property type="component" value="Unassembled WGS sequence"/>
</dbReference>
<dbReference type="AlphaFoldDB" id="A0A939IHR0"/>
<evidence type="ECO:0000313" key="3">
    <source>
        <dbReference type="Proteomes" id="UP000664545"/>
    </source>
</evidence>
<comment type="caution">
    <text evidence="2">The sequence shown here is derived from an EMBL/GenBank/DDBJ whole genome shotgun (WGS) entry which is preliminary data.</text>
</comment>
<dbReference type="Gene3D" id="3.40.50.150">
    <property type="entry name" value="Vaccinia Virus protein VP39"/>
    <property type="match status" value="1"/>
</dbReference>